<dbReference type="InterPro" id="IPR016772">
    <property type="entry name" value="UCP020408"/>
</dbReference>
<dbReference type="Pfam" id="PF10087">
    <property type="entry name" value="DUF2325"/>
    <property type="match status" value="1"/>
</dbReference>
<comment type="caution">
    <text evidence="2">The sequence shown here is derived from an EMBL/GenBank/DDBJ whole genome shotgun (WGS) entry which is preliminary data.</text>
</comment>
<name>A0ABT8E8L0_9BACL</name>
<comment type="similarity">
    <text evidence="1">Belongs to the UPF0751 family.</text>
</comment>
<sequence>MPSLMIVGGDHLGKITKKLQYEGIKEIIHVSGRKARMSQKEIPSHVNLVLVLTDFINHEFSAAIKKKANKQNIPIYFSKRSWCSIYAVLEKTKILNNHTKHKKEAFILT</sequence>
<evidence type="ECO:0000256" key="1">
    <source>
        <dbReference type="ARBA" id="ARBA00007189"/>
    </source>
</evidence>
<reference evidence="2" key="1">
    <citation type="submission" date="2023-06" db="EMBL/GenBank/DDBJ databases">
        <title>Draft Genome Sequences of Representative Paenibacillus Polymyxa, Bacillus cereus, Fictibacillus sp., and Brevibacillus agri Strains Isolated from Amazonian Dark Earth.</title>
        <authorList>
            <person name="Pellegrinetti T.A."/>
            <person name="Cunha I.C.M."/>
            <person name="Chaves M.G."/>
            <person name="Freitas A.S."/>
            <person name="Silva A.V.R."/>
            <person name="Tsai S.M."/>
            <person name="Mendes L.W."/>
        </authorList>
    </citation>
    <scope>NUCLEOTIDE SEQUENCE</scope>
    <source>
        <strain evidence="2">CENA-BCM004</strain>
    </source>
</reference>
<dbReference type="Proteomes" id="UP001168694">
    <property type="component" value="Unassembled WGS sequence"/>
</dbReference>
<organism evidence="2 3">
    <name type="scientific">Fictibacillus terranigra</name>
    <dbReference type="NCBI Taxonomy" id="3058424"/>
    <lineage>
        <taxon>Bacteria</taxon>
        <taxon>Bacillati</taxon>
        <taxon>Bacillota</taxon>
        <taxon>Bacilli</taxon>
        <taxon>Bacillales</taxon>
        <taxon>Fictibacillaceae</taxon>
        <taxon>Fictibacillus</taxon>
    </lineage>
</organism>
<evidence type="ECO:0000313" key="3">
    <source>
        <dbReference type="Proteomes" id="UP001168694"/>
    </source>
</evidence>
<gene>
    <name evidence="2" type="ORF">QYF49_14655</name>
</gene>
<keyword evidence="3" id="KW-1185">Reference proteome</keyword>
<dbReference type="EMBL" id="JAUHLN010000002">
    <property type="protein sequence ID" value="MDN4074234.1"/>
    <property type="molecule type" value="Genomic_DNA"/>
</dbReference>
<accession>A0ABT8E8L0</accession>
<proteinExistence type="inferred from homology"/>
<evidence type="ECO:0000313" key="2">
    <source>
        <dbReference type="EMBL" id="MDN4074234.1"/>
    </source>
</evidence>
<dbReference type="PIRSF" id="PIRSF020408">
    <property type="entry name" value="UCP020408"/>
    <property type="match status" value="1"/>
</dbReference>
<protein>
    <submittedName>
        <fullName evidence="2">DUF2325 domain-containing protein</fullName>
    </submittedName>
</protein>